<keyword evidence="4 6" id="KW-1133">Transmembrane helix</keyword>
<evidence type="ECO:0000313" key="8">
    <source>
        <dbReference type="EMBL" id="OLR94902.1"/>
    </source>
</evidence>
<feature type="transmembrane region" description="Helical" evidence="6">
    <location>
        <begin position="61"/>
        <end position="82"/>
    </location>
</feature>
<feature type="transmembrane region" description="Helical" evidence="6">
    <location>
        <begin position="122"/>
        <end position="140"/>
    </location>
</feature>
<evidence type="ECO:0000256" key="1">
    <source>
        <dbReference type="ARBA" id="ARBA00004141"/>
    </source>
</evidence>
<dbReference type="AlphaFoldDB" id="A0A1Q9LS91"/>
<accession>A0A1Q9LS91</accession>
<feature type="transmembrane region" description="Helical" evidence="6">
    <location>
        <begin position="176"/>
        <end position="201"/>
    </location>
</feature>
<evidence type="ECO:0000256" key="2">
    <source>
        <dbReference type="ARBA" id="ARBA00007362"/>
    </source>
</evidence>
<comment type="similarity">
    <text evidence="2">Belongs to the EamA transporter family.</text>
</comment>
<keyword evidence="5 6" id="KW-0472">Membrane</keyword>
<reference evidence="8 9" key="1">
    <citation type="submission" date="2016-10" db="EMBL/GenBank/DDBJ databases">
        <title>The Draft Genome Sequence of Actinokineospora bangkokensis 44EHWT reveals the biosynthetic pathway of antifungal compounds Thailandins with unusual extender unit butylmalonyl-CoA.</title>
        <authorList>
            <person name="Greule A."/>
            <person name="Intra B."/>
            <person name="Flemming S."/>
            <person name="Rommel M.G."/>
            <person name="Panbangred W."/>
            <person name="Bechthold A."/>
        </authorList>
    </citation>
    <scope>NUCLEOTIDE SEQUENCE [LARGE SCALE GENOMIC DNA]</scope>
    <source>
        <strain evidence="8 9">44EHW</strain>
    </source>
</reference>
<dbReference type="Proteomes" id="UP000186040">
    <property type="component" value="Unassembled WGS sequence"/>
</dbReference>
<evidence type="ECO:0000259" key="7">
    <source>
        <dbReference type="Pfam" id="PF00892"/>
    </source>
</evidence>
<comment type="subcellular location">
    <subcellularLocation>
        <location evidence="1">Membrane</location>
        <topology evidence="1">Multi-pass membrane protein</topology>
    </subcellularLocation>
</comment>
<feature type="transmembrane region" description="Helical" evidence="6">
    <location>
        <begin position="88"/>
        <end position="110"/>
    </location>
</feature>
<sequence>MPSFIVLSALWGSSFALIKVAVDAGTAPLWVALWRCLFGALALLVVCAVQRTPLPREPATWGHALVVAALLNAAPFALFAYGEQHVDSVLAGIFNATTPLLTLVFVLAIVADEKLTATRTAGLFLGFAGVLVVLGVWRGLVGGTLVGGLACLGATACYGAGFAYTRRFFSHREGGVAALSAVQIGCATLELAVLTAVTATAPNWPGWGAAVALVVLGVLGTGFAYILNLNVIRQAGPTIASTVTYVVPLWSTAIGAFLLSEPVSWNTFAGAALVIAGILVTRLGGAKKPVPAAPAAPTPQPAAD</sequence>
<dbReference type="InterPro" id="IPR000620">
    <property type="entry name" value="EamA_dom"/>
</dbReference>
<protein>
    <recommendedName>
        <fullName evidence="7">EamA domain-containing protein</fullName>
    </recommendedName>
</protein>
<proteinExistence type="inferred from homology"/>
<organism evidence="8 9">
    <name type="scientific">Actinokineospora bangkokensis</name>
    <dbReference type="NCBI Taxonomy" id="1193682"/>
    <lineage>
        <taxon>Bacteria</taxon>
        <taxon>Bacillati</taxon>
        <taxon>Actinomycetota</taxon>
        <taxon>Actinomycetes</taxon>
        <taxon>Pseudonocardiales</taxon>
        <taxon>Pseudonocardiaceae</taxon>
        <taxon>Actinokineospora</taxon>
    </lineage>
</organism>
<dbReference type="STRING" id="1193682.BJP25_09445"/>
<feature type="domain" description="EamA" evidence="7">
    <location>
        <begin position="147"/>
        <end position="281"/>
    </location>
</feature>
<evidence type="ECO:0000256" key="4">
    <source>
        <dbReference type="ARBA" id="ARBA00022989"/>
    </source>
</evidence>
<keyword evidence="3 6" id="KW-0812">Transmembrane</keyword>
<dbReference type="EMBL" id="MKQR01000006">
    <property type="protein sequence ID" value="OLR94902.1"/>
    <property type="molecule type" value="Genomic_DNA"/>
</dbReference>
<evidence type="ECO:0000256" key="5">
    <source>
        <dbReference type="ARBA" id="ARBA00023136"/>
    </source>
</evidence>
<dbReference type="Gene3D" id="1.10.3730.20">
    <property type="match status" value="1"/>
</dbReference>
<keyword evidence="9" id="KW-1185">Reference proteome</keyword>
<evidence type="ECO:0000256" key="6">
    <source>
        <dbReference type="SAM" id="Phobius"/>
    </source>
</evidence>
<dbReference type="InterPro" id="IPR037185">
    <property type="entry name" value="EmrE-like"/>
</dbReference>
<dbReference type="SUPFAM" id="SSF103481">
    <property type="entry name" value="Multidrug resistance efflux transporter EmrE"/>
    <property type="match status" value="2"/>
</dbReference>
<name>A0A1Q9LS91_9PSEU</name>
<dbReference type="InterPro" id="IPR050638">
    <property type="entry name" value="AA-Vitamin_Transporters"/>
</dbReference>
<feature type="domain" description="EamA" evidence="7">
    <location>
        <begin position="5"/>
        <end position="134"/>
    </location>
</feature>
<feature type="transmembrane region" description="Helical" evidence="6">
    <location>
        <begin position="146"/>
        <end position="164"/>
    </location>
</feature>
<evidence type="ECO:0000256" key="3">
    <source>
        <dbReference type="ARBA" id="ARBA00022692"/>
    </source>
</evidence>
<feature type="transmembrane region" description="Helical" evidence="6">
    <location>
        <begin position="207"/>
        <end position="227"/>
    </location>
</feature>
<comment type="caution">
    <text evidence="8">The sequence shown here is derived from an EMBL/GenBank/DDBJ whole genome shotgun (WGS) entry which is preliminary data.</text>
</comment>
<dbReference type="Pfam" id="PF00892">
    <property type="entry name" value="EamA"/>
    <property type="match status" value="2"/>
</dbReference>
<feature type="transmembrane region" description="Helical" evidence="6">
    <location>
        <begin position="239"/>
        <end position="259"/>
    </location>
</feature>
<dbReference type="GO" id="GO:0016020">
    <property type="term" value="C:membrane"/>
    <property type="evidence" value="ECO:0007669"/>
    <property type="project" value="UniProtKB-SubCell"/>
</dbReference>
<dbReference type="PANTHER" id="PTHR32322">
    <property type="entry name" value="INNER MEMBRANE TRANSPORTER"/>
    <property type="match status" value="1"/>
</dbReference>
<evidence type="ECO:0000313" key="9">
    <source>
        <dbReference type="Proteomes" id="UP000186040"/>
    </source>
</evidence>
<feature type="transmembrane region" description="Helical" evidence="6">
    <location>
        <begin position="265"/>
        <end position="284"/>
    </location>
</feature>
<dbReference type="PANTHER" id="PTHR32322:SF9">
    <property type="entry name" value="AMINO-ACID METABOLITE EFFLUX PUMP-RELATED"/>
    <property type="match status" value="1"/>
</dbReference>
<feature type="transmembrane region" description="Helical" evidence="6">
    <location>
        <begin position="32"/>
        <end position="49"/>
    </location>
</feature>
<gene>
    <name evidence="8" type="ORF">BJP25_09445</name>
</gene>